<name>A0A804NMV9_MAIZE</name>
<reference evidence="2" key="3">
    <citation type="submission" date="2021-05" db="UniProtKB">
        <authorList>
            <consortium name="EnsemblPlants"/>
        </authorList>
    </citation>
    <scope>IDENTIFICATION</scope>
    <source>
        <strain evidence="2">cv. B73</strain>
    </source>
</reference>
<reference evidence="3" key="1">
    <citation type="journal article" date="2009" name="Science">
        <title>The B73 maize genome: complexity, diversity, and dynamics.</title>
        <authorList>
            <person name="Schnable P.S."/>
            <person name="Ware D."/>
            <person name="Fulton R.S."/>
            <person name="Stein J.C."/>
            <person name="Wei F."/>
            <person name="Pasternak S."/>
            <person name="Liang C."/>
            <person name="Zhang J."/>
            <person name="Fulton L."/>
            <person name="Graves T.A."/>
            <person name="Minx P."/>
            <person name="Reily A.D."/>
            <person name="Courtney L."/>
            <person name="Kruchowski S.S."/>
            <person name="Tomlinson C."/>
            <person name="Strong C."/>
            <person name="Delehaunty K."/>
            <person name="Fronick C."/>
            <person name="Courtney B."/>
            <person name="Rock S.M."/>
            <person name="Belter E."/>
            <person name="Du F."/>
            <person name="Kim K."/>
            <person name="Abbott R.M."/>
            <person name="Cotton M."/>
            <person name="Levy A."/>
            <person name="Marchetto P."/>
            <person name="Ochoa K."/>
            <person name="Jackson S.M."/>
            <person name="Gillam B."/>
            <person name="Chen W."/>
            <person name="Yan L."/>
            <person name="Higginbotham J."/>
            <person name="Cardenas M."/>
            <person name="Waligorski J."/>
            <person name="Applebaum E."/>
            <person name="Phelps L."/>
            <person name="Falcone J."/>
            <person name="Kanchi K."/>
            <person name="Thane T."/>
            <person name="Scimone A."/>
            <person name="Thane N."/>
            <person name="Henke J."/>
            <person name="Wang T."/>
            <person name="Ruppert J."/>
            <person name="Shah N."/>
            <person name="Rotter K."/>
            <person name="Hodges J."/>
            <person name="Ingenthron E."/>
            <person name="Cordes M."/>
            <person name="Kohlberg S."/>
            <person name="Sgro J."/>
            <person name="Delgado B."/>
            <person name="Mead K."/>
            <person name="Chinwalla A."/>
            <person name="Leonard S."/>
            <person name="Crouse K."/>
            <person name="Collura K."/>
            <person name="Kudrna D."/>
            <person name="Currie J."/>
            <person name="He R."/>
            <person name="Angelova A."/>
            <person name="Rajasekar S."/>
            <person name="Mueller T."/>
            <person name="Lomeli R."/>
            <person name="Scara G."/>
            <person name="Ko A."/>
            <person name="Delaney K."/>
            <person name="Wissotski M."/>
            <person name="Lopez G."/>
            <person name="Campos D."/>
            <person name="Braidotti M."/>
            <person name="Ashley E."/>
            <person name="Golser W."/>
            <person name="Kim H."/>
            <person name="Lee S."/>
            <person name="Lin J."/>
            <person name="Dujmic Z."/>
            <person name="Kim W."/>
            <person name="Talag J."/>
            <person name="Zuccolo A."/>
            <person name="Fan C."/>
            <person name="Sebastian A."/>
            <person name="Kramer M."/>
            <person name="Spiegel L."/>
            <person name="Nascimento L."/>
            <person name="Zutavern T."/>
            <person name="Miller B."/>
            <person name="Ambroise C."/>
            <person name="Muller S."/>
            <person name="Spooner W."/>
            <person name="Narechania A."/>
            <person name="Ren L."/>
            <person name="Wei S."/>
            <person name="Kumari S."/>
            <person name="Faga B."/>
            <person name="Levy M.J."/>
            <person name="McMahan L."/>
            <person name="Van Buren P."/>
            <person name="Vaughn M.W."/>
            <person name="Ying K."/>
            <person name="Yeh C.-T."/>
            <person name="Emrich S.J."/>
            <person name="Jia Y."/>
            <person name="Kalyanaraman A."/>
            <person name="Hsia A.-P."/>
            <person name="Barbazuk W.B."/>
            <person name="Baucom R.S."/>
            <person name="Brutnell T.P."/>
            <person name="Carpita N.C."/>
            <person name="Chaparro C."/>
            <person name="Chia J.-M."/>
            <person name="Deragon J.-M."/>
            <person name="Estill J.C."/>
            <person name="Fu Y."/>
            <person name="Jeddeloh J.A."/>
            <person name="Han Y."/>
            <person name="Lee H."/>
            <person name="Li P."/>
            <person name="Lisch D.R."/>
            <person name="Liu S."/>
            <person name="Liu Z."/>
            <person name="Nagel D.H."/>
            <person name="McCann M.C."/>
            <person name="SanMiguel P."/>
            <person name="Myers A.M."/>
            <person name="Nettleton D."/>
            <person name="Nguyen J."/>
            <person name="Penning B.W."/>
            <person name="Ponnala L."/>
            <person name="Schneider K.L."/>
            <person name="Schwartz D.C."/>
            <person name="Sharma A."/>
            <person name="Soderlund C."/>
            <person name="Springer N.M."/>
            <person name="Sun Q."/>
            <person name="Wang H."/>
            <person name="Waterman M."/>
            <person name="Westerman R."/>
            <person name="Wolfgruber T.K."/>
            <person name="Yang L."/>
            <person name="Yu Y."/>
            <person name="Zhang L."/>
            <person name="Zhou S."/>
            <person name="Zhu Q."/>
            <person name="Bennetzen J.L."/>
            <person name="Dawe R.K."/>
            <person name="Jiang J."/>
            <person name="Jiang N."/>
            <person name="Presting G.G."/>
            <person name="Wessler S.R."/>
            <person name="Aluru S."/>
            <person name="Martienssen R.A."/>
            <person name="Clifton S.W."/>
            <person name="McCombie W.R."/>
            <person name="Wing R.A."/>
            <person name="Wilson R.K."/>
        </authorList>
    </citation>
    <scope>NUCLEOTIDE SEQUENCE [LARGE SCALE GENOMIC DNA]</scope>
    <source>
        <strain evidence="3">cv. B73</strain>
    </source>
</reference>
<dbReference type="EnsemblPlants" id="Zm00001eb172370_T001">
    <property type="protein sequence ID" value="Zm00001eb172370_P001"/>
    <property type="gene ID" value="Zm00001eb172370"/>
</dbReference>
<evidence type="ECO:0000256" key="1">
    <source>
        <dbReference type="SAM" id="MobiDB-lite"/>
    </source>
</evidence>
<feature type="compositionally biased region" description="Low complexity" evidence="1">
    <location>
        <begin position="238"/>
        <end position="257"/>
    </location>
</feature>
<protein>
    <submittedName>
        <fullName evidence="2">Uncharacterized protein</fullName>
    </submittedName>
</protein>
<organism evidence="2 3">
    <name type="scientific">Zea mays</name>
    <name type="common">Maize</name>
    <dbReference type="NCBI Taxonomy" id="4577"/>
    <lineage>
        <taxon>Eukaryota</taxon>
        <taxon>Viridiplantae</taxon>
        <taxon>Streptophyta</taxon>
        <taxon>Embryophyta</taxon>
        <taxon>Tracheophyta</taxon>
        <taxon>Spermatophyta</taxon>
        <taxon>Magnoliopsida</taxon>
        <taxon>Liliopsida</taxon>
        <taxon>Poales</taxon>
        <taxon>Poaceae</taxon>
        <taxon>PACMAD clade</taxon>
        <taxon>Panicoideae</taxon>
        <taxon>Andropogonodae</taxon>
        <taxon>Andropogoneae</taxon>
        <taxon>Tripsacinae</taxon>
        <taxon>Zea</taxon>
    </lineage>
</organism>
<proteinExistence type="evidence at protein level"/>
<feature type="region of interest" description="Disordered" evidence="1">
    <location>
        <begin position="69"/>
        <end position="91"/>
    </location>
</feature>
<keyword evidence="4" id="KW-1267">Proteomics identification</keyword>
<accession>A0A804NMV9</accession>
<dbReference type="AlphaFoldDB" id="A0A804NMV9"/>
<reference evidence="2" key="2">
    <citation type="submission" date="2019-07" db="EMBL/GenBank/DDBJ databases">
        <authorList>
            <person name="Seetharam A."/>
            <person name="Woodhouse M."/>
            <person name="Cannon E."/>
        </authorList>
    </citation>
    <scope>NUCLEOTIDE SEQUENCE [LARGE SCALE GENOMIC DNA]</scope>
    <source>
        <strain evidence="2">cv. B73</strain>
    </source>
</reference>
<feature type="region of interest" description="Disordered" evidence="1">
    <location>
        <begin position="219"/>
        <end position="257"/>
    </location>
</feature>
<evidence type="ECO:0000313" key="2">
    <source>
        <dbReference type="EnsemblPlants" id="Zm00001eb172370_P001"/>
    </source>
</evidence>
<evidence type="ECO:0007829" key="4">
    <source>
        <dbReference type="PeptideAtlas" id="A0A804NMV9"/>
    </source>
</evidence>
<evidence type="ECO:0000313" key="3">
    <source>
        <dbReference type="Proteomes" id="UP000007305"/>
    </source>
</evidence>
<keyword evidence="3" id="KW-1185">Reference proteome</keyword>
<dbReference type="Gramene" id="Zm00001eb172370_T001">
    <property type="protein sequence ID" value="Zm00001eb172370_P001"/>
    <property type="gene ID" value="Zm00001eb172370"/>
</dbReference>
<dbReference type="Proteomes" id="UP000007305">
    <property type="component" value="Chromosome 4"/>
</dbReference>
<dbReference type="InParanoid" id="A0A804NMV9"/>
<sequence>MPAIKYNDVRINDLSLSVTAYLRISMGRHTCWPPAAAVRAAAICVLLLLPAAAAQAPVEAAAAIEAQGDGNGTTRGGGGGSGARGGGGGGGGGTRKLVSGIDCQICEATCRVKCLINNLFQWGGCYQRCKTDNCNDWCRSVADASSSSSGVDRARRLRAPLRDGAGDRPSAVKVAMADDDDVNPVTGNDDLRAAGLVPDDEDDIQADAATLLGIDLTSAPVDLSSNPTNAGGGPATATDTPVGSTSTDGGTGTSSVE</sequence>